<sequence length="226" mass="26058">MFQHRLDLKKIEEKLRETQRRFDEINTHLTMRRDGMPDSVVERMMEGYAYVDSLLVRRADILRLGELHHLLELNHLVLCGSDAARRAEFANHLKQTEEHFYDRQVGDVGGLIEWYDRHKGKPVRKRAAGFYVRALSRPQLFIEGNHRTGALMMSYILGREGKPPFVLTPENAEAYFNPSTLARDAHKASIDELVKIPKLKRYFANFLKETEDPALVCAPEALAVAS</sequence>
<dbReference type="Gene3D" id="1.10.3290.10">
    <property type="entry name" value="Fido-like domain"/>
    <property type="match status" value="1"/>
</dbReference>
<dbReference type="RefSeq" id="WP_141147252.1">
    <property type="nucleotide sequence ID" value="NZ_VHLG01000001.1"/>
</dbReference>
<accession>A0A506UJ12</accession>
<proteinExistence type="predicted"/>
<evidence type="ECO:0008006" key="4">
    <source>
        <dbReference type="Google" id="ProtNLM"/>
    </source>
</evidence>
<keyword evidence="3" id="KW-1185">Reference proteome</keyword>
<protein>
    <recommendedName>
        <fullName evidence="4">Fido domain-containing protein</fullName>
    </recommendedName>
</protein>
<evidence type="ECO:0000313" key="2">
    <source>
        <dbReference type="EMBL" id="TPW33314.1"/>
    </source>
</evidence>
<comment type="caution">
    <text evidence="2">The sequence shown here is derived from an EMBL/GenBank/DDBJ whole genome shotgun (WGS) entry which is preliminary data.</text>
</comment>
<organism evidence="2 3">
    <name type="scientific">Martelella alba</name>
    <dbReference type="NCBI Taxonomy" id="2590451"/>
    <lineage>
        <taxon>Bacteria</taxon>
        <taxon>Pseudomonadati</taxon>
        <taxon>Pseudomonadota</taxon>
        <taxon>Alphaproteobacteria</taxon>
        <taxon>Hyphomicrobiales</taxon>
        <taxon>Aurantimonadaceae</taxon>
        <taxon>Martelella</taxon>
    </lineage>
</organism>
<evidence type="ECO:0000256" key="1">
    <source>
        <dbReference type="SAM" id="Coils"/>
    </source>
</evidence>
<dbReference type="EMBL" id="VHLG01000001">
    <property type="protein sequence ID" value="TPW33314.1"/>
    <property type="molecule type" value="Genomic_DNA"/>
</dbReference>
<reference evidence="2 3" key="1">
    <citation type="submission" date="2019-06" db="EMBL/GenBank/DDBJ databases">
        <authorList>
            <person name="Li M."/>
        </authorList>
    </citation>
    <scope>NUCLEOTIDE SEQUENCE [LARGE SCALE GENOMIC DNA]</scope>
    <source>
        <strain evidence="2 3">BGMRC2036</strain>
    </source>
</reference>
<keyword evidence="1" id="KW-0175">Coiled coil</keyword>
<dbReference type="SUPFAM" id="SSF140931">
    <property type="entry name" value="Fic-like"/>
    <property type="match status" value="1"/>
</dbReference>
<feature type="coiled-coil region" evidence="1">
    <location>
        <begin position="1"/>
        <end position="28"/>
    </location>
</feature>
<dbReference type="InterPro" id="IPR036597">
    <property type="entry name" value="Fido-like_dom_sf"/>
</dbReference>
<dbReference type="Proteomes" id="UP000318801">
    <property type="component" value="Unassembled WGS sequence"/>
</dbReference>
<dbReference type="AlphaFoldDB" id="A0A506UJ12"/>
<name>A0A506UJ12_9HYPH</name>
<evidence type="ECO:0000313" key="3">
    <source>
        <dbReference type="Proteomes" id="UP000318801"/>
    </source>
</evidence>
<gene>
    <name evidence="2" type="ORF">FJU08_01770</name>
</gene>
<dbReference type="OrthoDB" id="371214at2"/>